<name>A0A382B9K0_9ZZZZ</name>
<reference evidence="2" key="1">
    <citation type="submission" date="2018-05" db="EMBL/GenBank/DDBJ databases">
        <authorList>
            <person name="Lanie J.A."/>
            <person name="Ng W.-L."/>
            <person name="Kazmierczak K.M."/>
            <person name="Andrzejewski T.M."/>
            <person name="Davidsen T.M."/>
            <person name="Wayne K.J."/>
            <person name="Tettelin H."/>
            <person name="Glass J.I."/>
            <person name="Rusch D."/>
            <person name="Podicherti R."/>
            <person name="Tsui H.-C.T."/>
            <person name="Winkler M.E."/>
        </authorList>
    </citation>
    <scope>NUCLEOTIDE SEQUENCE</scope>
</reference>
<gene>
    <name evidence="2" type="ORF">METZ01_LOCUS162761</name>
</gene>
<dbReference type="EMBL" id="UINC01028615">
    <property type="protein sequence ID" value="SVB09907.1"/>
    <property type="molecule type" value="Genomic_DNA"/>
</dbReference>
<feature type="region of interest" description="Disordered" evidence="1">
    <location>
        <begin position="28"/>
        <end position="57"/>
    </location>
</feature>
<proteinExistence type="predicted"/>
<protein>
    <submittedName>
        <fullName evidence="2">Uncharacterized protein</fullName>
    </submittedName>
</protein>
<feature type="compositionally biased region" description="Basic and acidic residues" evidence="1">
    <location>
        <begin position="40"/>
        <end position="57"/>
    </location>
</feature>
<evidence type="ECO:0000256" key="1">
    <source>
        <dbReference type="SAM" id="MobiDB-lite"/>
    </source>
</evidence>
<dbReference type="AlphaFoldDB" id="A0A382B9K0"/>
<evidence type="ECO:0000313" key="2">
    <source>
        <dbReference type="EMBL" id="SVB09907.1"/>
    </source>
</evidence>
<sequence length="57" mass="6038">MEITNTSTIDEDARVRCAVLKRQLPTLAAGDGMAGSPRDGVTDRGRGLRSDGTDAYV</sequence>
<accession>A0A382B9K0</accession>
<organism evidence="2">
    <name type="scientific">marine metagenome</name>
    <dbReference type="NCBI Taxonomy" id="408172"/>
    <lineage>
        <taxon>unclassified sequences</taxon>
        <taxon>metagenomes</taxon>
        <taxon>ecological metagenomes</taxon>
    </lineage>
</organism>